<keyword evidence="2" id="KW-1185">Reference proteome</keyword>
<sequence>MKALLIYALMLLLACYGIGAAFKENTNRRPKRRDEIEAAIDRAVSLNTSFECAPCVMT</sequence>
<reference evidence="1 2" key="1">
    <citation type="journal article" date="2014" name="Int. J. Syst. Evol. Microbiol.">
        <title>Complete genome sequence of Corynebacterium casei LMG S-19264T (=DSM 44701T), isolated from a smear-ripened cheese.</title>
        <authorList>
            <consortium name="US DOE Joint Genome Institute (JGI-PGF)"/>
            <person name="Walter F."/>
            <person name="Albersmeier A."/>
            <person name="Kalinowski J."/>
            <person name="Ruckert C."/>
        </authorList>
    </citation>
    <scope>NUCLEOTIDE SEQUENCE [LARGE SCALE GENOMIC DNA]</scope>
    <source>
        <strain evidence="1 2">CGMCC 1.7286</strain>
    </source>
</reference>
<comment type="caution">
    <text evidence="1">The sequence shown here is derived from an EMBL/GenBank/DDBJ whole genome shotgun (WGS) entry which is preliminary data.</text>
</comment>
<dbReference type="PROSITE" id="PS51257">
    <property type="entry name" value="PROKAR_LIPOPROTEIN"/>
    <property type="match status" value="1"/>
</dbReference>
<name>A0A917ZS73_9GAMM</name>
<accession>A0A917ZS73</accession>
<dbReference type="Proteomes" id="UP000599578">
    <property type="component" value="Unassembled WGS sequence"/>
</dbReference>
<evidence type="ECO:0000313" key="1">
    <source>
        <dbReference type="EMBL" id="GGO89157.1"/>
    </source>
</evidence>
<organism evidence="1 2">
    <name type="scientific">Marinobacterium nitratireducens</name>
    <dbReference type="NCBI Taxonomy" id="518897"/>
    <lineage>
        <taxon>Bacteria</taxon>
        <taxon>Pseudomonadati</taxon>
        <taxon>Pseudomonadota</taxon>
        <taxon>Gammaproteobacteria</taxon>
        <taxon>Oceanospirillales</taxon>
        <taxon>Oceanospirillaceae</taxon>
        <taxon>Marinobacterium</taxon>
    </lineage>
</organism>
<gene>
    <name evidence="1" type="ORF">GCM10011348_46250</name>
</gene>
<dbReference type="EMBL" id="BMLT01000021">
    <property type="protein sequence ID" value="GGO89157.1"/>
    <property type="molecule type" value="Genomic_DNA"/>
</dbReference>
<dbReference type="RefSeq" id="WP_188863015.1">
    <property type="nucleotide sequence ID" value="NZ_BMLT01000021.1"/>
</dbReference>
<dbReference type="AlphaFoldDB" id="A0A917ZS73"/>
<evidence type="ECO:0000313" key="2">
    <source>
        <dbReference type="Proteomes" id="UP000599578"/>
    </source>
</evidence>
<protein>
    <submittedName>
        <fullName evidence="1">Uncharacterized protein</fullName>
    </submittedName>
</protein>
<proteinExistence type="predicted"/>